<name>A0A8J7FXA0_9NEIS</name>
<dbReference type="PANTHER" id="PTHR39431">
    <property type="entry name" value="FRPA/C-RELATED PROTEIN"/>
    <property type="match status" value="1"/>
</dbReference>
<organism evidence="1 2">
    <name type="scientific">Chitinilyticum piscinae</name>
    <dbReference type="NCBI Taxonomy" id="2866724"/>
    <lineage>
        <taxon>Bacteria</taxon>
        <taxon>Pseudomonadati</taxon>
        <taxon>Pseudomonadota</taxon>
        <taxon>Betaproteobacteria</taxon>
        <taxon>Neisseriales</taxon>
        <taxon>Chitinibacteraceae</taxon>
        <taxon>Chitinilyticum</taxon>
    </lineage>
</organism>
<evidence type="ECO:0000313" key="2">
    <source>
        <dbReference type="Proteomes" id="UP000604481"/>
    </source>
</evidence>
<dbReference type="Proteomes" id="UP000604481">
    <property type="component" value="Unassembled WGS sequence"/>
</dbReference>
<dbReference type="EMBL" id="JADFUA010000001">
    <property type="protein sequence ID" value="MBE9608345.1"/>
    <property type="molecule type" value="Genomic_DNA"/>
</dbReference>
<comment type="caution">
    <text evidence="1">The sequence shown here is derived from an EMBL/GenBank/DDBJ whole genome shotgun (WGS) entry which is preliminary data.</text>
</comment>
<protein>
    <submittedName>
        <fullName evidence="1">Uncharacterized protein</fullName>
    </submittedName>
</protein>
<gene>
    <name evidence="1" type="ORF">INR99_03190</name>
</gene>
<keyword evidence="2" id="KW-1185">Reference proteome</keyword>
<reference evidence="1 2" key="1">
    <citation type="submission" date="2020-10" db="EMBL/GenBank/DDBJ databases">
        <title>The genome sequence of Chitinilyticum litopenaei 4Y14.</title>
        <authorList>
            <person name="Liu Y."/>
        </authorList>
    </citation>
    <scope>NUCLEOTIDE SEQUENCE [LARGE SCALE GENOMIC DNA]</scope>
    <source>
        <strain evidence="1 2">4Y14</strain>
    </source>
</reference>
<sequence length="318" mass="34362">MHIIASEFALQAEHQHTELQWQTSRLVNAGGFAALLDPLVQQGASVSGWPAPPGRGGQDESLPVRQRCFRSLIELLFHDRCQQLAHDSPATADPAASAAPPDLSALQVETATVHYESEQCSFSASGSVCLADGSRRQLAVDFRQEREQFSAQFSRRGLLTDPLFLDRADPATPAGAHPCRFDLDADGQAESVSLPSRADVLFLDRNGNGRADDGRELFGVQSGDGFADLAQLDQDHNGWIDEADPDFARLRLWQPADERVQSLAAAGIGALGTRSVATPYRLVQDGDTYGQQRASGVWLGEQGGIGTLRQIDVRSTDT</sequence>
<accession>A0A8J7FXA0</accession>
<dbReference type="RefSeq" id="WP_194114836.1">
    <property type="nucleotide sequence ID" value="NZ_JADFUA010000001.1"/>
</dbReference>
<proteinExistence type="predicted"/>
<dbReference type="AlphaFoldDB" id="A0A8J7FXA0"/>
<evidence type="ECO:0000313" key="1">
    <source>
        <dbReference type="EMBL" id="MBE9608345.1"/>
    </source>
</evidence>
<dbReference type="PANTHER" id="PTHR39431:SF1">
    <property type="entry name" value="FRPA_C-RELATED PROTEIN"/>
    <property type="match status" value="1"/>
</dbReference>